<evidence type="ECO:0000313" key="1">
    <source>
        <dbReference type="EMBL" id="QND70967.1"/>
    </source>
</evidence>
<dbReference type="EMBL" id="CP050292">
    <property type="protein sequence ID" value="QND70967.1"/>
    <property type="molecule type" value="Genomic_DNA"/>
</dbReference>
<dbReference type="AlphaFoldDB" id="A0A7G6TW35"/>
<dbReference type="KEGG" id="trb:HB776_06745"/>
<gene>
    <name evidence="1" type="ORF">HB776_06745</name>
</gene>
<reference evidence="2" key="1">
    <citation type="journal article" date="2020" name="Mol. Plant Microbe">
        <title>Rhizobial microsymbionts of the narrowly endemic Oxytropis species growing in Kamchatka are characterized by significant genetic diversity and possess a set of genes that are associated with T3SS and T6SS secretion systems and can affect the development of symbiosis.</title>
        <authorList>
            <person name="Safronova V."/>
            <person name="Guro P."/>
            <person name="Sazanova A."/>
            <person name="Kuznetsova I."/>
            <person name="Belimov A."/>
            <person name="Yakubov V."/>
            <person name="Chirak E."/>
            <person name="Afonin A."/>
            <person name="Gogolev Y."/>
            <person name="Andronov E."/>
            <person name="Tikhonovich I."/>
        </authorList>
    </citation>
    <scope>NUCLEOTIDE SEQUENCE [LARGE SCALE GENOMIC DNA]</scope>
    <source>
        <strain evidence="2">581</strain>
    </source>
</reference>
<dbReference type="Proteomes" id="UP000515291">
    <property type="component" value="Chromosome"/>
</dbReference>
<organism evidence="1 2">
    <name type="scientific">Tardiphaga robiniae</name>
    <dbReference type="NCBI Taxonomy" id="943830"/>
    <lineage>
        <taxon>Bacteria</taxon>
        <taxon>Pseudomonadati</taxon>
        <taxon>Pseudomonadota</taxon>
        <taxon>Alphaproteobacteria</taxon>
        <taxon>Hyphomicrobiales</taxon>
        <taxon>Nitrobacteraceae</taxon>
        <taxon>Tardiphaga</taxon>
    </lineage>
</organism>
<evidence type="ECO:0000313" key="2">
    <source>
        <dbReference type="Proteomes" id="UP000515291"/>
    </source>
</evidence>
<protein>
    <submittedName>
        <fullName evidence="1">Uncharacterized protein</fullName>
    </submittedName>
</protein>
<accession>A0A7G6TW35</accession>
<name>A0A7G6TW35_9BRAD</name>
<proteinExistence type="predicted"/>
<dbReference type="RefSeq" id="WP_158596801.1">
    <property type="nucleotide sequence ID" value="NZ_CP050292.1"/>
</dbReference>
<sequence>MDHPSVRSAGQKTDASGIIRMIGFCRSIGSLRSPYERSDMGNSVVGRIDEA</sequence>